<dbReference type="PROSITE" id="PS51450">
    <property type="entry name" value="LRR"/>
    <property type="match status" value="1"/>
</dbReference>
<reference evidence="2" key="1">
    <citation type="submission" date="2021-02" db="EMBL/GenBank/DDBJ databases">
        <authorList>
            <person name="Nowell W R."/>
        </authorList>
    </citation>
    <scope>NUCLEOTIDE SEQUENCE</scope>
    <source>
        <strain evidence="2">Ploen Becks lab</strain>
    </source>
</reference>
<dbReference type="OrthoDB" id="1394818at2759"/>
<dbReference type="PANTHER" id="PTHR24373:SF275">
    <property type="entry name" value="TIR DOMAIN-CONTAINING PROTEIN"/>
    <property type="match status" value="1"/>
</dbReference>
<organism evidence="2 3">
    <name type="scientific">Brachionus calyciflorus</name>
    <dbReference type="NCBI Taxonomy" id="104777"/>
    <lineage>
        <taxon>Eukaryota</taxon>
        <taxon>Metazoa</taxon>
        <taxon>Spiralia</taxon>
        <taxon>Gnathifera</taxon>
        <taxon>Rotifera</taxon>
        <taxon>Eurotatoria</taxon>
        <taxon>Monogononta</taxon>
        <taxon>Pseudotrocha</taxon>
        <taxon>Ploima</taxon>
        <taxon>Brachionidae</taxon>
        <taxon>Brachionus</taxon>
    </lineage>
</organism>
<protein>
    <submittedName>
        <fullName evidence="2">Uncharacterized protein</fullName>
    </submittedName>
</protein>
<dbReference type="InterPro" id="IPR032675">
    <property type="entry name" value="LRR_dom_sf"/>
</dbReference>
<dbReference type="SUPFAM" id="SSF52058">
    <property type="entry name" value="L domain-like"/>
    <property type="match status" value="1"/>
</dbReference>
<accession>A0A814A0W0</accession>
<dbReference type="InterPro" id="IPR050328">
    <property type="entry name" value="Dev_Immune_Receptor"/>
</dbReference>
<name>A0A814A0W0_9BILA</name>
<proteinExistence type="predicted"/>
<sequence>MFKLRQELIEYFDGLKNQVDVECEEKLNSDKDITQFDKDNYGKMRQRLIEEIDSCFINSINILKKNDQIKQIDEIKFDRFCFFIKNHKDYVQKIFHKTLGILIITNEFVSIDSQLTLASKYFFLKQDDTNAKNNKDLVMADILYELINTKKRLSQSDFIFDLSDKKKNKLNELNINFPTLGPIEPSDFDPLVNMLDFCNFKELTLESDRTVCLSPNSFSNLNNLEKIILYCPKKCTFQSNCFDGLLSLRQLSILHITNILLDKTMFNGLDNLKSLYILDKTLKLNNCSIDTLEICRIENLKYLYLQYNRLTNLFSDNLINLDNIKSLNLQSSFISNYDAGNLNVLKSLEFLNLSNQKHRIINLDKLDLPNLKFLIINSVIVPKFKLKLEFLNIKDLLFINNHSFNHLASLKGLCLELKSDSFKKLNKIMFSKMENLVHLQMNFDNLDIKYLELNKNVYEQFFNKPQIKFTFSKGLKFNMQFSCYKSLVEFFKKEFISKKITFDVLEFISEIL</sequence>
<evidence type="ECO:0000313" key="3">
    <source>
        <dbReference type="Proteomes" id="UP000663879"/>
    </source>
</evidence>
<dbReference type="AlphaFoldDB" id="A0A814A0W0"/>
<dbReference type="Gene3D" id="3.80.10.10">
    <property type="entry name" value="Ribonuclease Inhibitor"/>
    <property type="match status" value="1"/>
</dbReference>
<dbReference type="InterPro" id="IPR001611">
    <property type="entry name" value="Leu-rich_rpt"/>
</dbReference>
<dbReference type="Proteomes" id="UP000663879">
    <property type="component" value="Unassembled WGS sequence"/>
</dbReference>
<dbReference type="EMBL" id="CAJNOC010002028">
    <property type="protein sequence ID" value="CAF0907715.1"/>
    <property type="molecule type" value="Genomic_DNA"/>
</dbReference>
<gene>
    <name evidence="2" type="ORF">OXX778_LOCUS11734</name>
</gene>
<keyword evidence="3" id="KW-1185">Reference proteome</keyword>
<keyword evidence="1" id="KW-0732">Signal</keyword>
<dbReference type="PANTHER" id="PTHR24373">
    <property type="entry name" value="SLIT RELATED LEUCINE-RICH REPEAT NEURONAL PROTEIN"/>
    <property type="match status" value="1"/>
</dbReference>
<evidence type="ECO:0000313" key="2">
    <source>
        <dbReference type="EMBL" id="CAF0907715.1"/>
    </source>
</evidence>
<comment type="caution">
    <text evidence="2">The sequence shown here is derived from an EMBL/GenBank/DDBJ whole genome shotgun (WGS) entry which is preliminary data.</text>
</comment>
<evidence type="ECO:0000256" key="1">
    <source>
        <dbReference type="ARBA" id="ARBA00022729"/>
    </source>
</evidence>